<dbReference type="Pfam" id="PF22677">
    <property type="entry name" value="Ble-like_N"/>
    <property type="match status" value="1"/>
</dbReference>
<dbReference type="CDD" id="cd07247">
    <property type="entry name" value="SgaA_N_like"/>
    <property type="match status" value="1"/>
</dbReference>
<feature type="domain" description="VOC" evidence="1">
    <location>
        <begin position="53"/>
        <end position="173"/>
    </location>
</feature>
<dbReference type="PANTHER" id="PTHR33993:SF2">
    <property type="entry name" value="VOC DOMAIN-CONTAINING PROTEIN"/>
    <property type="match status" value="1"/>
</dbReference>
<dbReference type="PROSITE" id="PS51819">
    <property type="entry name" value="VOC"/>
    <property type="match status" value="1"/>
</dbReference>
<dbReference type="InterPro" id="IPR052164">
    <property type="entry name" value="Anthracycline_SecMetBiosynth"/>
</dbReference>
<gene>
    <name evidence="2" type="ORF">AVDCRST_MAG72-1416</name>
</gene>
<dbReference type="PANTHER" id="PTHR33993">
    <property type="entry name" value="GLYOXALASE-RELATED"/>
    <property type="match status" value="1"/>
</dbReference>
<protein>
    <recommendedName>
        <fullName evidence="1">VOC domain-containing protein</fullName>
    </recommendedName>
</protein>
<evidence type="ECO:0000313" key="2">
    <source>
        <dbReference type="EMBL" id="CAA9350324.1"/>
    </source>
</evidence>
<dbReference type="InterPro" id="IPR029068">
    <property type="entry name" value="Glyas_Bleomycin-R_OHBP_Dase"/>
</dbReference>
<dbReference type="SUPFAM" id="SSF54593">
    <property type="entry name" value="Glyoxalase/Bleomycin resistance protein/Dihydroxybiphenyl dioxygenase"/>
    <property type="match status" value="1"/>
</dbReference>
<dbReference type="InterPro" id="IPR037523">
    <property type="entry name" value="VOC_core"/>
</dbReference>
<dbReference type="InterPro" id="IPR053863">
    <property type="entry name" value="Glyoxy/Ble-like_N"/>
</dbReference>
<dbReference type="EMBL" id="CADCUJ010000059">
    <property type="protein sequence ID" value="CAA9350324.1"/>
    <property type="molecule type" value="Genomic_DNA"/>
</dbReference>
<organism evidence="2">
    <name type="scientific">uncultured Nocardioidaceae bacterium</name>
    <dbReference type="NCBI Taxonomy" id="253824"/>
    <lineage>
        <taxon>Bacteria</taxon>
        <taxon>Bacillati</taxon>
        <taxon>Actinomycetota</taxon>
        <taxon>Actinomycetes</taxon>
        <taxon>Propionibacteriales</taxon>
        <taxon>Nocardioidaceae</taxon>
        <taxon>environmental samples</taxon>
    </lineage>
</organism>
<accession>A0A6J4M5V1</accession>
<dbReference type="AlphaFoldDB" id="A0A6J4M5V1"/>
<dbReference type="Gene3D" id="3.10.180.10">
    <property type="entry name" value="2,3-Dihydroxybiphenyl 1,2-Dioxygenase, domain 1"/>
    <property type="match status" value="1"/>
</dbReference>
<proteinExistence type="predicted"/>
<reference evidence="2" key="1">
    <citation type="submission" date="2020-02" db="EMBL/GenBank/DDBJ databases">
        <authorList>
            <person name="Meier V. D."/>
        </authorList>
    </citation>
    <scope>NUCLEOTIDE SEQUENCE</scope>
    <source>
        <strain evidence="2">AVDCRST_MAG72</strain>
    </source>
</reference>
<sequence length="177" mass="19252">MPTRRTGRGKPASQVLGSAGEALLALVTGPWAGLVSLLSEVRRSDRRFMVSNRVMHFEIPFEDADRARSFYADVFGWNIEPMPELDYTMVSTGPVDEQGMPSEPGYINGGMFTREAPLGSPVITVDVADIDTALDQIEKLGGSTVTARQPVADMGWAAYFKDPEGNLMGLWQSAPRG</sequence>
<evidence type="ECO:0000259" key="1">
    <source>
        <dbReference type="PROSITE" id="PS51819"/>
    </source>
</evidence>
<name>A0A6J4M5V1_9ACTN</name>